<keyword evidence="1" id="KW-0805">Transcription regulation</keyword>
<dbReference type="AlphaFoldDB" id="A0A1G6AAX0"/>
<evidence type="ECO:0000313" key="6">
    <source>
        <dbReference type="EMBL" id="SDB05574.1"/>
    </source>
</evidence>
<dbReference type="Gene3D" id="3.40.50.2300">
    <property type="match status" value="2"/>
</dbReference>
<dbReference type="Pfam" id="PF00356">
    <property type="entry name" value="LacI"/>
    <property type="match status" value="1"/>
</dbReference>
<evidence type="ECO:0000313" key="7">
    <source>
        <dbReference type="Proteomes" id="UP000199071"/>
    </source>
</evidence>
<evidence type="ECO:0000256" key="3">
    <source>
        <dbReference type="ARBA" id="ARBA00023163"/>
    </source>
</evidence>
<evidence type="ECO:0000256" key="2">
    <source>
        <dbReference type="ARBA" id="ARBA00023125"/>
    </source>
</evidence>
<reference evidence="6 7" key="1">
    <citation type="submission" date="2016-10" db="EMBL/GenBank/DDBJ databases">
        <authorList>
            <person name="de Groot N.N."/>
        </authorList>
    </citation>
    <scope>NUCLEOTIDE SEQUENCE [LARGE SCALE GENOMIC DNA]</scope>
    <source>
        <strain evidence="6 7">ATCC 35022</strain>
    </source>
</reference>
<dbReference type="InterPro" id="IPR001387">
    <property type="entry name" value="Cro/C1-type_HTH"/>
</dbReference>
<keyword evidence="2" id="KW-0238">DNA-binding</keyword>
<protein>
    <submittedName>
        <fullName evidence="6">Transcriptional regulator, LacI family</fullName>
    </submittedName>
</protein>
<keyword evidence="7" id="KW-1185">Reference proteome</keyword>
<dbReference type="PANTHER" id="PTHR30146:SF109">
    <property type="entry name" value="HTH-TYPE TRANSCRIPTIONAL REGULATOR GALS"/>
    <property type="match status" value="1"/>
</dbReference>
<sequence>MEGPKIKNMEEFAAASGISRPTVSKYFHDMNSVRASTRRKIEEALEQYDYRPNIYAINQNRRLTKNIGIVVPYLADPFFAEIARNIERRCLDRGFWPILFSSHGEPTLENDILDSLRSLKPAGVLLAPLGRASDKGVIAKFCNDVPTVLFDSNVEGVGKAFIGSDNSQSISLIVEYLCRTGEPPCFFEMPPINPNANKRRNAYIQAMERLGHPPHVIHVKGEGWGFEEVGYREGIRMIKSRELSTNTVLCSNDRLAIGVLAAAYGEGLRVGRGGGCALRIAGHDDHPFSRFTCPPLTTVAQDYASISDRSVETLFDVIENGGPTEKRVDTLFEGKLVMRESA</sequence>
<dbReference type="OrthoDB" id="9805705at2"/>
<dbReference type="RefSeq" id="WP_090874916.1">
    <property type="nucleotide sequence ID" value="NZ_FMXQ01000001.1"/>
</dbReference>
<dbReference type="InterPro" id="IPR000843">
    <property type="entry name" value="HTH_LacI"/>
</dbReference>
<name>A0A1G6AAX0_9HYPH</name>
<dbReference type="PANTHER" id="PTHR30146">
    <property type="entry name" value="LACI-RELATED TRANSCRIPTIONAL REPRESSOR"/>
    <property type="match status" value="1"/>
</dbReference>
<dbReference type="InterPro" id="IPR046335">
    <property type="entry name" value="LacI/GalR-like_sensor"/>
</dbReference>
<evidence type="ECO:0000259" key="4">
    <source>
        <dbReference type="PROSITE" id="PS50932"/>
    </source>
</evidence>
<feature type="domain" description="HTH lacI-type" evidence="4">
    <location>
        <begin position="7"/>
        <end position="61"/>
    </location>
</feature>
<organism evidence="6 7">
    <name type="scientific">Bauldia litoralis</name>
    <dbReference type="NCBI Taxonomy" id="665467"/>
    <lineage>
        <taxon>Bacteria</taxon>
        <taxon>Pseudomonadati</taxon>
        <taxon>Pseudomonadota</taxon>
        <taxon>Alphaproteobacteria</taxon>
        <taxon>Hyphomicrobiales</taxon>
        <taxon>Kaistiaceae</taxon>
        <taxon>Bauldia</taxon>
    </lineage>
</organism>
<dbReference type="PROSITE" id="PS50932">
    <property type="entry name" value="HTH_LACI_2"/>
    <property type="match status" value="1"/>
</dbReference>
<dbReference type="STRING" id="665467.SAMN02982931_00398"/>
<dbReference type="PROSITE" id="PS50943">
    <property type="entry name" value="HTH_CROC1"/>
    <property type="match status" value="1"/>
</dbReference>
<evidence type="ECO:0000259" key="5">
    <source>
        <dbReference type="PROSITE" id="PS50943"/>
    </source>
</evidence>
<dbReference type="CDD" id="cd01392">
    <property type="entry name" value="HTH_LacI"/>
    <property type="match status" value="1"/>
</dbReference>
<keyword evidence="3" id="KW-0804">Transcription</keyword>
<dbReference type="SUPFAM" id="SSF53822">
    <property type="entry name" value="Periplasmic binding protein-like I"/>
    <property type="match status" value="1"/>
</dbReference>
<dbReference type="SUPFAM" id="SSF47413">
    <property type="entry name" value="lambda repressor-like DNA-binding domains"/>
    <property type="match status" value="1"/>
</dbReference>
<dbReference type="Gene3D" id="1.10.260.40">
    <property type="entry name" value="lambda repressor-like DNA-binding domains"/>
    <property type="match status" value="1"/>
</dbReference>
<dbReference type="CDD" id="cd06267">
    <property type="entry name" value="PBP1_LacI_sugar_binding-like"/>
    <property type="match status" value="1"/>
</dbReference>
<evidence type="ECO:0000256" key="1">
    <source>
        <dbReference type="ARBA" id="ARBA00023015"/>
    </source>
</evidence>
<dbReference type="EMBL" id="FMXQ01000001">
    <property type="protein sequence ID" value="SDB05574.1"/>
    <property type="molecule type" value="Genomic_DNA"/>
</dbReference>
<dbReference type="SMART" id="SM00354">
    <property type="entry name" value="HTH_LACI"/>
    <property type="match status" value="1"/>
</dbReference>
<proteinExistence type="predicted"/>
<dbReference type="GO" id="GO:0000976">
    <property type="term" value="F:transcription cis-regulatory region binding"/>
    <property type="evidence" value="ECO:0007669"/>
    <property type="project" value="TreeGrafter"/>
</dbReference>
<gene>
    <name evidence="6" type="ORF">SAMN02982931_00398</name>
</gene>
<dbReference type="InterPro" id="IPR010982">
    <property type="entry name" value="Lambda_DNA-bd_dom_sf"/>
</dbReference>
<dbReference type="InterPro" id="IPR028082">
    <property type="entry name" value="Peripla_BP_I"/>
</dbReference>
<accession>A0A1G6AAX0</accession>
<feature type="domain" description="HTH cro/C1-type" evidence="5">
    <location>
        <begin position="9"/>
        <end position="51"/>
    </location>
</feature>
<dbReference type="GO" id="GO:0003700">
    <property type="term" value="F:DNA-binding transcription factor activity"/>
    <property type="evidence" value="ECO:0007669"/>
    <property type="project" value="TreeGrafter"/>
</dbReference>
<dbReference type="Pfam" id="PF13377">
    <property type="entry name" value="Peripla_BP_3"/>
    <property type="match status" value="1"/>
</dbReference>
<dbReference type="Proteomes" id="UP000199071">
    <property type="component" value="Unassembled WGS sequence"/>
</dbReference>